<dbReference type="EMBL" id="OU963862">
    <property type="protein sequence ID" value="CAH0381565.1"/>
    <property type="molecule type" value="Genomic_DNA"/>
</dbReference>
<evidence type="ECO:0000256" key="2">
    <source>
        <dbReference type="ARBA" id="ARBA00022723"/>
    </source>
</evidence>
<organism evidence="4 5">
    <name type="scientific">Bemisia tabaci</name>
    <name type="common">Sweetpotato whitefly</name>
    <name type="synonym">Aleurodes tabaci</name>
    <dbReference type="NCBI Taxonomy" id="7038"/>
    <lineage>
        <taxon>Eukaryota</taxon>
        <taxon>Metazoa</taxon>
        <taxon>Ecdysozoa</taxon>
        <taxon>Arthropoda</taxon>
        <taxon>Hexapoda</taxon>
        <taxon>Insecta</taxon>
        <taxon>Pterygota</taxon>
        <taxon>Neoptera</taxon>
        <taxon>Paraneoptera</taxon>
        <taxon>Hemiptera</taxon>
        <taxon>Sternorrhyncha</taxon>
        <taxon>Aleyrodoidea</taxon>
        <taxon>Aleyrodidae</taxon>
        <taxon>Aleyrodinae</taxon>
        <taxon>Bemisia</taxon>
    </lineage>
</organism>
<evidence type="ECO:0000313" key="4">
    <source>
        <dbReference type="EMBL" id="CAH0381565.1"/>
    </source>
</evidence>
<evidence type="ECO:0000256" key="3">
    <source>
        <dbReference type="ARBA" id="ARBA00022833"/>
    </source>
</evidence>
<dbReference type="GO" id="GO:0008270">
    <property type="term" value="F:zinc ion binding"/>
    <property type="evidence" value="ECO:0007669"/>
    <property type="project" value="TreeGrafter"/>
</dbReference>
<name>A0A9P0EZ69_BEMTA</name>
<reference evidence="4" key="1">
    <citation type="submission" date="2021-12" db="EMBL/GenBank/DDBJ databases">
        <authorList>
            <person name="King R."/>
        </authorList>
    </citation>
    <scope>NUCLEOTIDE SEQUENCE</scope>
</reference>
<dbReference type="SUPFAM" id="SSF141678">
    <property type="entry name" value="MAL13P1.257-like"/>
    <property type="match status" value="1"/>
</dbReference>
<dbReference type="AlphaFoldDB" id="A0A9P0EZ69"/>
<dbReference type="InterPro" id="IPR008584">
    <property type="entry name" value="CXXC_Zn-binding_euk"/>
</dbReference>
<evidence type="ECO:0000256" key="1">
    <source>
        <dbReference type="ARBA" id="ARBA00007818"/>
    </source>
</evidence>
<protein>
    <submittedName>
        <fullName evidence="4">Uncharacterized protein</fullName>
    </submittedName>
</protein>
<comment type="similarity">
    <text evidence="1">Belongs to the UPF0587 family.</text>
</comment>
<dbReference type="PANTHER" id="PTHR12857:SF0">
    <property type="entry name" value="CXXC MOTIF CONTAINING ZINC BINDING PROTEIN"/>
    <property type="match status" value="1"/>
</dbReference>
<dbReference type="OrthoDB" id="10248838at2759"/>
<dbReference type="Proteomes" id="UP001152759">
    <property type="component" value="Chromosome 1"/>
</dbReference>
<dbReference type="Pfam" id="PF05907">
    <property type="entry name" value="CXXC_Zn-b_euk"/>
    <property type="match status" value="1"/>
</dbReference>
<accession>A0A9P0EZ69</accession>
<proteinExistence type="inferred from homology"/>
<gene>
    <name evidence="4" type="ORF">BEMITA_LOCUS1201</name>
</gene>
<dbReference type="PANTHER" id="PTHR12857">
    <property type="entry name" value="CXXC MOTIF CONTAINING ZINC BINDING PROTEIN"/>
    <property type="match status" value="1"/>
</dbReference>
<keyword evidence="3" id="KW-0862">Zinc</keyword>
<sequence length="158" mass="17914">MVKFNLMVKADLEQISEVYPNDNFDWVVKVKCTGCNTDSEKWHDINEKNEITSDSKNKGTFHFSFKCKFCSRVGYLAISHEGAKKLTAEEKNFVPLIAFDCRGLEPIDFQPAVGWVAVSDEGTKFQDVSLADGEWCDYDEALGSPVGIYNIEHKFTRV</sequence>
<dbReference type="KEGG" id="btab:109038828"/>
<evidence type="ECO:0000313" key="5">
    <source>
        <dbReference type="Proteomes" id="UP001152759"/>
    </source>
</evidence>
<keyword evidence="2" id="KW-0479">Metal-binding</keyword>
<keyword evidence="5" id="KW-1185">Reference proteome</keyword>